<dbReference type="InterPro" id="IPR032693">
    <property type="entry name" value="YtkA-like_dom"/>
</dbReference>
<gene>
    <name evidence="3" type="ORF">ACFPTR_02100</name>
</gene>
<accession>A0ABW0U5P7</accession>
<comment type="caution">
    <text evidence="3">The sequence shown here is derived from an EMBL/GenBank/DDBJ whole genome shotgun (WGS) entry which is preliminary data.</text>
</comment>
<keyword evidence="4" id="KW-1185">Reference proteome</keyword>
<evidence type="ECO:0000313" key="4">
    <source>
        <dbReference type="Proteomes" id="UP001596143"/>
    </source>
</evidence>
<dbReference type="Pfam" id="PF13115">
    <property type="entry name" value="YtkA"/>
    <property type="match status" value="1"/>
</dbReference>
<dbReference type="EMBL" id="JBHSPF010000012">
    <property type="protein sequence ID" value="MFC5627691.1"/>
    <property type="molecule type" value="Genomic_DNA"/>
</dbReference>
<evidence type="ECO:0000256" key="1">
    <source>
        <dbReference type="SAM" id="SignalP"/>
    </source>
</evidence>
<feature type="signal peptide" evidence="1">
    <location>
        <begin position="1"/>
        <end position="20"/>
    </location>
</feature>
<name>A0ABW0U5P7_9BACI</name>
<keyword evidence="1" id="KW-0732">Signal</keyword>
<dbReference type="PROSITE" id="PS51257">
    <property type="entry name" value="PROKAR_LIPOPROTEIN"/>
    <property type="match status" value="1"/>
</dbReference>
<sequence length="154" mass="17712">MKRLLWSVLLVLSIVLSACGNDEEEVATCENTLAPIEVELSWSPNNISPGENVTFQLNLSHDNLPIADPQDVALEIWEHGNEDYHYLEEVSKTNETGVYTLDWEFPEEGVYYAYYHVTACEMHRMEKEQVIVGDPDVEQIEQEEDTVESMWGHH</sequence>
<protein>
    <submittedName>
        <fullName evidence="3">FixH family protein</fullName>
    </submittedName>
</protein>
<dbReference type="Proteomes" id="UP001596143">
    <property type="component" value="Unassembled WGS sequence"/>
</dbReference>
<proteinExistence type="predicted"/>
<feature type="domain" description="YtkA-like" evidence="2">
    <location>
        <begin position="33"/>
        <end position="113"/>
    </location>
</feature>
<organism evidence="3 4">
    <name type="scientific">Aliibacillus thermotolerans</name>
    <dbReference type="NCBI Taxonomy" id="1834418"/>
    <lineage>
        <taxon>Bacteria</taxon>
        <taxon>Bacillati</taxon>
        <taxon>Bacillota</taxon>
        <taxon>Bacilli</taxon>
        <taxon>Bacillales</taxon>
        <taxon>Bacillaceae</taxon>
        <taxon>Aliibacillus</taxon>
    </lineage>
</organism>
<dbReference type="RefSeq" id="WP_270895263.1">
    <property type="nucleotide sequence ID" value="NZ_JBHSPF010000012.1"/>
</dbReference>
<reference evidence="4" key="1">
    <citation type="journal article" date="2019" name="Int. J. Syst. Evol. Microbiol.">
        <title>The Global Catalogue of Microorganisms (GCM) 10K type strain sequencing project: providing services to taxonomists for standard genome sequencing and annotation.</title>
        <authorList>
            <consortium name="The Broad Institute Genomics Platform"/>
            <consortium name="The Broad Institute Genome Sequencing Center for Infectious Disease"/>
            <person name="Wu L."/>
            <person name="Ma J."/>
        </authorList>
    </citation>
    <scope>NUCLEOTIDE SEQUENCE [LARGE SCALE GENOMIC DNA]</scope>
    <source>
        <strain evidence="4">CGMCC 1.15790</strain>
    </source>
</reference>
<feature type="chain" id="PRO_5045496484" evidence="1">
    <location>
        <begin position="21"/>
        <end position="154"/>
    </location>
</feature>
<evidence type="ECO:0000259" key="2">
    <source>
        <dbReference type="Pfam" id="PF13115"/>
    </source>
</evidence>
<evidence type="ECO:0000313" key="3">
    <source>
        <dbReference type="EMBL" id="MFC5627691.1"/>
    </source>
</evidence>